<evidence type="ECO:0000256" key="2">
    <source>
        <dbReference type="ARBA" id="ARBA00010790"/>
    </source>
</evidence>
<feature type="domain" description="Glucose-methanol-choline oxidoreductase C-terminal" evidence="6">
    <location>
        <begin position="114"/>
        <end position="297"/>
    </location>
</feature>
<comment type="cofactor">
    <cofactor evidence="1">
        <name>FAD</name>
        <dbReference type="ChEBI" id="CHEBI:57692"/>
    </cofactor>
</comment>
<evidence type="ECO:0000256" key="1">
    <source>
        <dbReference type="ARBA" id="ARBA00001974"/>
    </source>
</evidence>
<comment type="similarity">
    <text evidence="2">Belongs to the GMC oxidoreductase family.</text>
</comment>
<keyword evidence="4" id="KW-0274">FAD</keyword>
<dbReference type="PANTHER" id="PTHR11552">
    <property type="entry name" value="GLUCOSE-METHANOL-CHOLINE GMC OXIDOREDUCTASE"/>
    <property type="match status" value="1"/>
</dbReference>
<comment type="caution">
    <text evidence="7">The sequence shown here is derived from an EMBL/GenBank/DDBJ whole genome shotgun (WGS) entry which is preliminary data.</text>
</comment>
<dbReference type="Gene3D" id="3.30.410.40">
    <property type="match status" value="2"/>
</dbReference>
<dbReference type="EMBL" id="MLJW01007505">
    <property type="protein sequence ID" value="OIQ65220.1"/>
    <property type="molecule type" value="Genomic_DNA"/>
</dbReference>
<evidence type="ECO:0000259" key="5">
    <source>
        <dbReference type="Pfam" id="PF00732"/>
    </source>
</evidence>
<dbReference type="Gene3D" id="3.50.50.60">
    <property type="entry name" value="FAD/NAD(P)-binding domain"/>
    <property type="match status" value="2"/>
</dbReference>
<evidence type="ECO:0000256" key="4">
    <source>
        <dbReference type="ARBA" id="ARBA00022827"/>
    </source>
</evidence>
<evidence type="ECO:0000256" key="3">
    <source>
        <dbReference type="ARBA" id="ARBA00022630"/>
    </source>
</evidence>
<gene>
    <name evidence="7" type="primary">betA_7</name>
    <name evidence="7" type="ORF">GALL_532240</name>
</gene>
<dbReference type="InterPro" id="IPR007867">
    <property type="entry name" value="GMC_OxRtase_C"/>
</dbReference>
<dbReference type="InterPro" id="IPR000172">
    <property type="entry name" value="GMC_OxRdtase_N"/>
</dbReference>
<accession>A0A1J5PCH8</accession>
<organism evidence="7">
    <name type="scientific">mine drainage metagenome</name>
    <dbReference type="NCBI Taxonomy" id="410659"/>
    <lineage>
        <taxon>unclassified sequences</taxon>
        <taxon>metagenomes</taxon>
        <taxon>ecological metagenomes</taxon>
    </lineage>
</organism>
<dbReference type="GO" id="GO:0050660">
    <property type="term" value="F:flavin adenine dinucleotide binding"/>
    <property type="evidence" value="ECO:0007669"/>
    <property type="project" value="InterPro"/>
</dbReference>
<sequence>MIVTAGAIQSPAILLRAGIGSPAALRALGIEVAIALPGVGSNLRDHPALTFCQFLPPSLRLPLSRRRASFVALRYSSGVEGCDRSDMYITSAARAGWHRLGARLGLYFLWCNRPFSAGHVSLVSPDPGRYPSVELNLLEDPRDLERMMAAVRMLARLVINPVLNAAPDDFFPASFSPRIKRLSAFNRANGFAASVLGALLDVPAKLRHLVIKQFLLNGIAFKDVIEDEQALADFVRRSVFGVWHPTGTCRMGDPRDSHAVVDPSGKVIGSENLYVADASVMPRLPTANTNIPTIMIAEKISDALLSTELSLA</sequence>
<name>A0A1J5PCH8_9ZZZZ</name>
<protein>
    <submittedName>
        <fullName evidence="7">Oxygen-dependent choline dehydrogenase</fullName>
        <ecNumber evidence="7">1.1.99.1</ecNumber>
        <ecNumber evidence="7">1.2.1.8</ecNumber>
    </submittedName>
</protein>
<dbReference type="SUPFAM" id="SSF54373">
    <property type="entry name" value="FAD-linked reductases, C-terminal domain"/>
    <property type="match status" value="1"/>
</dbReference>
<evidence type="ECO:0000313" key="7">
    <source>
        <dbReference type="EMBL" id="OIQ65220.1"/>
    </source>
</evidence>
<keyword evidence="7" id="KW-0560">Oxidoreductase</keyword>
<dbReference type="Pfam" id="PF00732">
    <property type="entry name" value="GMC_oxred_N"/>
    <property type="match status" value="1"/>
</dbReference>
<keyword evidence="3" id="KW-0285">Flavoprotein</keyword>
<dbReference type="GO" id="GO:0008802">
    <property type="term" value="F:betaine-aldehyde dehydrogenase (NAD+) activity"/>
    <property type="evidence" value="ECO:0007669"/>
    <property type="project" value="UniProtKB-EC"/>
</dbReference>
<dbReference type="InterPro" id="IPR036188">
    <property type="entry name" value="FAD/NAD-bd_sf"/>
</dbReference>
<dbReference type="EC" id="1.2.1.8" evidence="7"/>
<dbReference type="SUPFAM" id="SSF51905">
    <property type="entry name" value="FAD/NAD(P)-binding domain"/>
    <property type="match status" value="1"/>
</dbReference>
<reference evidence="7" key="1">
    <citation type="submission" date="2016-10" db="EMBL/GenBank/DDBJ databases">
        <title>Sequence of Gallionella enrichment culture.</title>
        <authorList>
            <person name="Poehlein A."/>
            <person name="Muehling M."/>
            <person name="Daniel R."/>
        </authorList>
    </citation>
    <scope>NUCLEOTIDE SEQUENCE</scope>
</reference>
<dbReference type="Pfam" id="PF05199">
    <property type="entry name" value="GMC_oxred_C"/>
    <property type="match status" value="1"/>
</dbReference>
<dbReference type="GO" id="GO:0008812">
    <property type="term" value="F:choline dehydrogenase activity"/>
    <property type="evidence" value="ECO:0007669"/>
    <property type="project" value="UniProtKB-EC"/>
</dbReference>
<dbReference type="EC" id="1.1.99.1" evidence="7"/>
<dbReference type="InterPro" id="IPR012132">
    <property type="entry name" value="GMC_OxRdtase"/>
</dbReference>
<feature type="domain" description="Glucose-methanol-choline oxidoreductase N-terminal" evidence="5">
    <location>
        <begin position="1"/>
        <end position="48"/>
    </location>
</feature>
<evidence type="ECO:0000259" key="6">
    <source>
        <dbReference type="Pfam" id="PF05199"/>
    </source>
</evidence>
<dbReference type="AlphaFoldDB" id="A0A1J5PCH8"/>
<proteinExistence type="inferred from homology"/>
<dbReference type="PANTHER" id="PTHR11552:SF147">
    <property type="entry name" value="CHOLINE DEHYDROGENASE, MITOCHONDRIAL"/>
    <property type="match status" value="1"/>
</dbReference>